<evidence type="ECO:0000313" key="3">
    <source>
        <dbReference type="Proteomes" id="UP000789901"/>
    </source>
</evidence>
<protein>
    <submittedName>
        <fullName evidence="2">1877_t:CDS:1</fullName>
    </submittedName>
</protein>
<sequence>NHKLKEVENYIHFGVESVEYNSITGLTSVGMQMTVLYSSQTIRFQKYLGTLGSNIKLKNIYFVSGLFKFSKSGQNSLSVNSKHQSIIDIVTDDIKSVSAQIPLKCAEFSASSSKLGNISAFESMETLVDASVKTGSCSKEKKKKSHNQLDYIELDDQDNKKAESDFEDKDELEDDA</sequence>
<accession>A0ABN7V6B2</accession>
<dbReference type="Proteomes" id="UP000789901">
    <property type="component" value="Unassembled WGS sequence"/>
</dbReference>
<feature type="region of interest" description="Disordered" evidence="1">
    <location>
        <begin position="136"/>
        <end position="176"/>
    </location>
</feature>
<reference evidence="2 3" key="1">
    <citation type="submission" date="2021-06" db="EMBL/GenBank/DDBJ databases">
        <authorList>
            <person name="Kallberg Y."/>
            <person name="Tangrot J."/>
            <person name="Rosling A."/>
        </authorList>
    </citation>
    <scope>NUCLEOTIDE SEQUENCE [LARGE SCALE GENOMIC DNA]</scope>
    <source>
        <strain evidence="2 3">120-4 pot B 10/14</strain>
    </source>
</reference>
<feature type="non-terminal residue" evidence="2">
    <location>
        <position position="1"/>
    </location>
</feature>
<name>A0ABN7V6B2_GIGMA</name>
<evidence type="ECO:0000256" key="1">
    <source>
        <dbReference type="SAM" id="MobiDB-lite"/>
    </source>
</evidence>
<evidence type="ECO:0000313" key="2">
    <source>
        <dbReference type="EMBL" id="CAG8735772.1"/>
    </source>
</evidence>
<dbReference type="EMBL" id="CAJVQB010010008">
    <property type="protein sequence ID" value="CAG8735772.1"/>
    <property type="molecule type" value="Genomic_DNA"/>
</dbReference>
<organism evidence="2 3">
    <name type="scientific">Gigaspora margarita</name>
    <dbReference type="NCBI Taxonomy" id="4874"/>
    <lineage>
        <taxon>Eukaryota</taxon>
        <taxon>Fungi</taxon>
        <taxon>Fungi incertae sedis</taxon>
        <taxon>Mucoromycota</taxon>
        <taxon>Glomeromycotina</taxon>
        <taxon>Glomeromycetes</taxon>
        <taxon>Diversisporales</taxon>
        <taxon>Gigasporaceae</taxon>
        <taxon>Gigaspora</taxon>
    </lineage>
</organism>
<proteinExistence type="predicted"/>
<feature type="compositionally biased region" description="Acidic residues" evidence="1">
    <location>
        <begin position="165"/>
        <end position="176"/>
    </location>
</feature>
<gene>
    <name evidence="2" type="ORF">GMARGA_LOCUS14838</name>
</gene>
<keyword evidence="3" id="KW-1185">Reference proteome</keyword>
<comment type="caution">
    <text evidence="2">The sequence shown here is derived from an EMBL/GenBank/DDBJ whole genome shotgun (WGS) entry which is preliminary data.</text>
</comment>